<dbReference type="SMART" id="SM00028">
    <property type="entry name" value="TPR"/>
    <property type="match status" value="9"/>
</dbReference>
<feature type="signal peptide" evidence="4">
    <location>
        <begin position="1"/>
        <end position="26"/>
    </location>
</feature>
<evidence type="ECO:0000256" key="3">
    <source>
        <dbReference type="PROSITE-ProRule" id="PRU00339"/>
    </source>
</evidence>
<dbReference type="Pfam" id="PF13424">
    <property type="entry name" value="TPR_12"/>
    <property type="match status" value="1"/>
</dbReference>
<keyword evidence="2 3" id="KW-0802">TPR repeat</keyword>
<dbReference type="SUPFAM" id="SSF48452">
    <property type="entry name" value="TPR-like"/>
    <property type="match status" value="3"/>
</dbReference>
<evidence type="ECO:0000313" key="5">
    <source>
        <dbReference type="EMBL" id="QEG22515.1"/>
    </source>
</evidence>
<feature type="repeat" description="TPR" evidence="3">
    <location>
        <begin position="103"/>
        <end position="136"/>
    </location>
</feature>
<dbReference type="EMBL" id="CP042912">
    <property type="protein sequence ID" value="QEG22515.1"/>
    <property type="molecule type" value="Genomic_DNA"/>
</dbReference>
<keyword evidence="6" id="KW-1185">Reference proteome</keyword>
<sequence precursor="true">MLSHNFKYASLLACLILFVFSTVVGAQEVGDRVCVTANFPTKIKEKKVGEVFEGSIHTIIATSGSKWCALEGVNGWLPLEYVMNLGDAEDYYSERIKGNEKDYAAYAHRGMIHRENEKLQEALRDINNSLRINNENAASWSNRGVVNNELGNRQQAVNDIAVAIRLNKNSARAYYNLGNVLYAAGAHDEAIKNYDKAIELRPAEAWFYINRASAKHDAGYTDDARKDYAKSIEINKRISDSHIGMSNIYLSENDLDKALESAERAVDIQPKNAVSLNHRGWVLYKLGKVEEAMFDLNRAINYAPRLQLAYNNRAVCNVALGKLDEAIEDYDRCIELSGGEGTPTTLSNRAVAFEAKMEYKKAMADFEKALELGDSVPEVLNGLAWFLAVCPEEDFRDGKKAVEYAKKAVGISGDKDWNFIDTLAAALAENGDFEAAVESQKKAVELAPEDEKSGYQARLELYQSKKPYRSNVGKSAE</sequence>
<proteinExistence type="predicted"/>
<dbReference type="InterPro" id="IPR050498">
    <property type="entry name" value="Ycf3"/>
</dbReference>
<evidence type="ECO:0000313" key="6">
    <source>
        <dbReference type="Proteomes" id="UP000322214"/>
    </source>
</evidence>
<dbReference type="Pfam" id="PF13432">
    <property type="entry name" value="TPR_16"/>
    <property type="match status" value="1"/>
</dbReference>
<reference evidence="5 6" key="1">
    <citation type="submission" date="2019-08" db="EMBL/GenBank/DDBJ databases">
        <title>Deep-cultivation of Planctomycetes and their phenomic and genomic characterization uncovers novel biology.</title>
        <authorList>
            <person name="Wiegand S."/>
            <person name="Jogler M."/>
            <person name="Boedeker C."/>
            <person name="Pinto D."/>
            <person name="Vollmers J."/>
            <person name="Rivas-Marin E."/>
            <person name="Kohn T."/>
            <person name="Peeters S.H."/>
            <person name="Heuer A."/>
            <person name="Rast P."/>
            <person name="Oberbeckmann S."/>
            <person name="Bunk B."/>
            <person name="Jeske O."/>
            <person name="Meyerdierks A."/>
            <person name="Storesund J.E."/>
            <person name="Kallscheuer N."/>
            <person name="Luecker S."/>
            <person name="Lage O.M."/>
            <person name="Pohl T."/>
            <person name="Merkel B.J."/>
            <person name="Hornburger P."/>
            <person name="Mueller R.-W."/>
            <person name="Bruemmer F."/>
            <person name="Labrenz M."/>
            <person name="Spormann A.M."/>
            <person name="Op den Camp H."/>
            <person name="Overmann J."/>
            <person name="Amann R."/>
            <person name="Jetten M.S.M."/>
            <person name="Mascher T."/>
            <person name="Medema M.H."/>
            <person name="Devos D.P."/>
            <person name="Kaster A.-K."/>
            <person name="Ovreas L."/>
            <person name="Rohde M."/>
            <person name="Galperin M.Y."/>
            <person name="Jogler C."/>
        </authorList>
    </citation>
    <scope>NUCLEOTIDE SEQUENCE [LARGE SCALE GENOMIC DNA]</scope>
    <source>
        <strain evidence="5 6">FC18</strain>
    </source>
</reference>
<dbReference type="AlphaFoldDB" id="A0A5B9PBE0"/>
<feature type="chain" id="PRO_5023134761" evidence="4">
    <location>
        <begin position="27"/>
        <end position="477"/>
    </location>
</feature>
<dbReference type="PROSITE" id="PS50005">
    <property type="entry name" value="TPR"/>
    <property type="match status" value="5"/>
</dbReference>
<dbReference type="PANTHER" id="PTHR44858:SF1">
    <property type="entry name" value="UDP-N-ACETYLGLUCOSAMINE--PEPTIDE N-ACETYLGLUCOSAMINYLTRANSFERASE SPINDLY-RELATED"/>
    <property type="match status" value="1"/>
</dbReference>
<dbReference type="KEGG" id="mff:MFFC18_23960"/>
<feature type="repeat" description="TPR" evidence="3">
    <location>
        <begin position="273"/>
        <end position="306"/>
    </location>
</feature>
<name>A0A5B9PBE0_9BACT</name>
<dbReference type="RefSeq" id="WP_075086469.1">
    <property type="nucleotide sequence ID" value="NZ_CP042912.1"/>
</dbReference>
<evidence type="ECO:0000256" key="2">
    <source>
        <dbReference type="ARBA" id="ARBA00022803"/>
    </source>
</evidence>
<accession>A0A5B9PBE0</accession>
<keyword evidence="5" id="KW-0449">Lipoprotein</keyword>
<dbReference type="InterPro" id="IPR019734">
    <property type="entry name" value="TPR_rpt"/>
</dbReference>
<feature type="repeat" description="TPR" evidence="3">
    <location>
        <begin position="239"/>
        <end position="272"/>
    </location>
</feature>
<evidence type="ECO:0000256" key="4">
    <source>
        <dbReference type="SAM" id="SignalP"/>
    </source>
</evidence>
<protein>
    <submittedName>
        <fullName evidence="5">Lipoprotein NlpI</fullName>
    </submittedName>
</protein>
<organism evidence="5 6">
    <name type="scientific">Mariniblastus fucicola</name>
    <dbReference type="NCBI Taxonomy" id="980251"/>
    <lineage>
        <taxon>Bacteria</taxon>
        <taxon>Pseudomonadati</taxon>
        <taxon>Planctomycetota</taxon>
        <taxon>Planctomycetia</taxon>
        <taxon>Pirellulales</taxon>
        <taxon>Pirellulaceae</taxon>
        <taxon>Mariniblastus</taxon>
    </lineage>
</organism>
<keyword evidence="1" id="KW-0677">Repeat</keyword>
<dbReference type="STRING" id="980251.GCA_001642875_04799"/>
<keyword evidence="4" id="KW-0732">Signal</keyword>
<dbReference type="OrthoDB" id="229305at2"/>
<dbReference type="Proteomes" id="UP000322214">
    <property type="component" value="Chromosome"/>
</dbReference>
<feature type="repeat" description="TPR" evidence="3">
    <location>
        <begin position="171"/>
        <end position="204"/>
    </location>
</feature>
<dbReference type="Pfam" id="PF13181">
    <property type="entry name" value="TPR_8"/>
    <property type="match status" value="1"/>
</dbReference>
<dbReference type="Gene3D" id="1.25.40.10">
    <property type="entry name" value="Tetratricopeptide repeat domain"/>
    <property type="match status" value="4"/>
</dbReference>
<dbReference type="Pfam" id="PF00515">
    <property type="entry name" value="TPR_1"/>
    <property type="match status" value="1"/>
</dbReference>
<dbReference type="PANTHER" id="PTHR44858">
    <property type="entry name" value="TETRATRICOPEPTIDE REPEAT PROTEIN 6"/>
    <property type="match status" value="1"/>
</dbReference>
<evidence type="ECO:0000256" key="1">
    <source>
        <dbReference type="ARBA" id="ARBA00022737"/>
    </source>
</evidence>
<dbReference type="InterPro" id="IPR011990">
    <property type="entry name" value="TPR-like_helical_dom_sf"/>
</dbReference>
<dbReference type="PROSITE" id="PS50293">
    <property type="entry name" value="TPR_REGION"/>
    <property type="match status" value="1"/>
</dbReference>
<gene>
    <name evidence="5" type="ORF">MFFC18_23960</name>
</gene>
<feature type="repeat" description="TPR" evidence="3">
    <location>
        <begin position="417"/>
        <end position="450"/>
    </location>
</feature>